<proteinExistence type="predicted"/>
<sequence>MKYTKEQRLDIGRRIYTREISKADAMAQYEISKSCAEGYVTDYKRAHGIPVKRHKSISAVAIESGSDEDMESYQSMSKEELIQALIRSKANELRAKKGYEVKGGGQNKEFISLNSKNLK</sequence>
<reference evidence="1 2" key="1">
    <citation type="submission" date="2022-06" db="EMBL/GenBank/DDBJ databases">
        <title>Isolation of gut microbiota from human fecal samples.</title>
        <authorList>
            <person name="Pamer E.G."/>
            <person name="Barat B."/>
            <person name="Waligurski E."/>
            <person name="Medina S."/>
            <person name="Paddock L."/>
            <person name="Mostad J."/>
        </authorList>
    </citation>
    <scope>NUCLEOTIDE SEQUENCE [LARGE SCALE GENOMIC DNA]</scope>
    <source>
        <strain evidence="1 2">SL.3.17</strain>
    </source>
</reference>
<dbReference type="Proteomes" id="UP001524502">
    <property type="component" value="Unassembled WGS sequence"/>
</dbReference>
<dbReference type="RefSeq" id="WP_256132520.1">
    <property type="nucleotide sequence ID" value="NZ_JANFXK010000012.1"/>
</dbReference>
<protein>
    <recommendedName>
        <fullName evidence="3">Transposase</fullName>
    </recommendedName>
</protein>
<evidence type="ECO:0000313" key="2">
    <source>
        <dbReference type="Proteomes" id="UP001524502"/>
    </source>
</evidence>
<evidence type="ECO:0000313" key="1">
    <source>
        <dbReference type="EMBL" id="MCQ4637330.1"/>
    </source>
</evidence>
<accession>A0ABT1RQ75</accession>
<gene>
    <name evidence="1" type="ORF">NE619_11405</name>
</gene>
<name>A0ABT1RQ75_9FIRM</name>
<comment type="caution">
    <text evidence="1">The sequence shown here is derived from an EMBL/GenBank/DDBJ whole genome shotgun (WGS) entry which is preliminary data.</text>
</comment>
<dbReference type="EMBL" id="JANFXK010000012">
    <property type="protein sequence ID" value="MCQ4637330.1"/>
    <property type="molecule type" value="Genomic_DNA"/>
</dbReference>
<evidence type="ECO:0008006" key="3">
    <source>
        <dbReference type="Google" id="ProtNLM"/>
    </source>
</evidence>
<organism evidence="1 2">
    <name type="scientific">Anaerovorax odorimutans</name>
    <dbReference type="NCBI Taxonomy" id="109327"/>
    <lineage>
        <taxon>Bacteria</taxon>
        <taxon>Bacillati</taxon>
        <taxon>Bacillota</taxon>
        <taxon>Clostridia</taxon>
        <taxon>Peptostreptococcales</taxon>
        <taxon>Anaerovoracaceae</taxon>
        <taxon>Anaerovorax</taxon>
    </lineage>
</organism>
<keyword evidence="2" id="KW-1185">Reference proteome</keyword>